<organism evidence="1 2">
    <name type="scientific">Aurantiacibacter flavus</name>
    <dbReference type="NCBI Taxonomy" id="3145232"/>
    <lineage>
        <taxon>Bacteria</taxon>
        <taxon>Pseudomonadati</taxon>
        <taxon>Pseudomonadota</taxon>
        <taxon>Alphaproteobacteria</taxon>
        <taxon>Sphingomonadales</taxon>
        <taxon>Erythrobacteraceae</taxon>
        <taxon>Aurantiacibacter</taxon>
    </lineage>
</organism>
<dbReference type="Proteomes" id="UP001484535">
    <property type="component" value="Unassembled WGS sequence"/>
</dbReference>
<protein>
    <recommendedName>
        <fullName evidence="3">SnoaL-like domain-containing protein</fullName>
    </recommendedName>
</protein>
<comment type="caution">
    <text evidence="1">The sequence shown here is derived from an EMBL/GenBank/DDBJ whole genome shotgun (WGS) entry which is preliminary data.</text>
</comment>
<gene>
    <name evidence="1" type="ORF">ABDJ38_06245</name>
</gene>
<accession>A0ABV0CV90</accession>
<evidence type="ECO:0000313" key="1">
    <source>
        <dbReference type="EMBL" id="MEN7536768.1"/>
    </source>
</evidence>
<evidence type="ECO:0000313" key="2">
    <source>
        <dbReference type="Proteomes" id="UP001484535"/>
    </source>
</evidence>
<evidence type="ECO:0008006" key="3">
    <source>
        <dbReference type="Google" id="ProtNLM"/>
    </source>
</evidence>
<name>A0ABV0CV90_9SPHN</name>
<dbReference type="Gene3D" id="3.10.450.50">
    <property type="match status" value="1"/>
</dbReference>
<dbReference type="RefSeq" id="WP_346784219.1">
    <property type="nucleotide sequence ID" value="NZ_JBDLBR010000002.1"/>
</dbReference>
<dbReference type="EMBL" id="JBDLBR010000002">
    <property type="protein sequence ID" value="MEN7536768.1"/>
    <property type="molecule type" value="Genomic_DNA"/>
</dbReference>
<keyword evidence="2" id="KW-1185">Reference proteome</keyword>
<dbReference type="InterPro" id="IPR032710">
    <property type="entry name" value="NTF2-like_dom_sf"/>
</dbReference>
<reference evidence="1 2" key="1">
    <citation type="submission" date="2024-05" db="EMBL/GenBank/DDBJ databases">
        <authorList>
            <person name="Park S."/>
        </authorList>
    </citation>
    <scope>NUCLEOTIDE SEQUENCE [LARGE SCALE GENOMIC DNA]</scope>
    <source>
        <strain evidence="1 2">DGU5</strain>
    </source>
</reference>
<proteinExistence type="predicted"/>
<sequence>MLKRAIWRRTKRSVDVRQETRRGRTPCRLSVPRRYLPTPEQFCGLLLRSEIDFNGGAAASEYYTEDAEFPAQFASYIGVEKIQQFYDWRAKRGDRLSVHAFTNYRARYTEEDRAEATNFLFLYAKDGVKPQPSHVPVTISLATDRFVRRNGKWLCTYRRFEHLFESDTPVTNPNLDGDAK</sequence>
<dbReference type="SUPFAM" id="SSF54427">
    <property type="entry name" value="NTF2-like"/>
    <property type="match status" value="1"/>
</dbReference>